<keyword evidence="1" id="KW-0732">Signal</keyword>
<evidence type="ECO:0000313" key="3">
    <source>
        <dbReference type="Proteomes" id="UP000245464"/>
    </source>
</evidence>
<dbReference type="GeneID" id="90955645"/>
<name>A0A834S4H3_9PLEO</name>
<sequence length="166" mass="17666">MNVNVDVSLLLGRLVLGLLDRLQSGQVTQDLGKTVVGNVEFFLPVLQLLLLTHDPVDAVPDADATAVLDIARNAFSQWCHVLKGAAHVAHATVDPFGLFRIGLEDVVDFAHRKKTSNLLQVGSHAADDAHIDGIRRANVTDAFSFGEKFGEFVGTSQSGTGGADGH</sequence>
<organism evidence="2 3">
    <name type="scientific">Pyrenophora tritici-repentis</name>
    <dbReference type="NCBI Taxonomy" id="45151"/>
    <lineage>
        <taxon>Eukaryota</taxon>
        <taxon>Fungi</taxon>
        <taxon>Dikarya</taxon>
        <taxon>Ascomycota</taxon>
        <taxon>Pezizomycotina</taxon>
        <taxon>Dothideomycetes</taxon>
        <taxon>Pleosporomycetidae</taxon>
        <taxon>Pleosporales</taxon>
        <taxon>Pleosporineae</taxon>
        <taxon>Pleosporaceae</taxon>
        <taxon>Pyrenophora</taxon>
    </lineage>
</organism>
<reference evidence="2 3" key="1">
    <citation type="journal article" date="2018" name="BMC Genomics">
        <title>Comparative genomics of the wheat fungal pathogen Pyrenophora tritici-repentis reveals chromosomal variations and genome plasticity.</title>
        <authorList>
            <person name="Moolhuijzen P."/>
            <person name="See P.T."/>
            <person name="Hane J.K."/>
            <person name="Shi G."/>
            <person name="Liu Z."/>
            <person name="Oliver R.P."/>
            <person name="Moffat C.S."/>
        </authorList>
    </citation>
    <scope>NUCLEOTIDE SEQUENCE [LARGE SCALE GENOMIC DNA]</scope>
    <source>
        <strain evidence="2">M4</strain>
    </source>
</reference>
<dbReference type="Proteomes" id="UP000245464">
    <property type="component" value="Chromosome 2"/>
</dbReference>
<dbReference type="KEGG" id="ptrr:90955645"/>
<gene>
    <name evidence="2" type="ORF">PtrM4_070720</name>
</gene>
<dbReference type="AlphaFoldDB" id="A0A834S4H3"/>
<accession>A0A834S4H3</accession>
<proteinExistence type="predicted"/>
<feature type="chain" id="PRO_5032920965" evidence="1">
    <location>
        <begin position="26"/>
        <end position="166"/>
    </location>
</feature>
<dbReference type="RefSeq" id="XP_065964549.1">
    <property type="nucleotide sequence ID" value="XM_066105922.1"/>
</dbReference>
<evidence type="ECO:0000313" key="2">
    <source>
        <dbReference type="EMBL" id="KAF7575448.1"/>
    </source>
</evidence>
<feature type="signal peptide" evidence="1">
    <location>
        <begin position="1"/>
        <end position="25"/>
    </location>
</feature>
<evidence type="ECO:0000256" key="1">
    <source>
        <dbReference type="SAM" id="SignalP"/>
    </source>
</evidence>
<comment type="caution">
    <text evidence="2">The sequence shown here is derived from an EMBL/GenBank/DDBJ whole genome shotgun (WGS) entry which is preliminary data.</text>
</comment>
<dbReference type="EMBL" id="NQIK02000002">
    <property type="protein sequence ID" value="KAF7575448.1"/>
    <property type="molecule type" value="Genomic_DNA"/>
</dbReference>
<protein>
    <submittedName>
        <fullName evidence="2">Uncharacterized protein</fullName>
    </submittedName>
</protein>